<evidence type="ECO:0000313" key="3">
    <source>
        <dbReference type="Proteomes" id="UP000284465"/>
    </source>
</evidence>
<accession>A0A413SG81</accession>
<evidence type="ECO:0000313" key="2">
    <source>
        <dbReference type="EMBL" id="RHA66294.1"/>
    </source>
</evidence>
<name>A0A413SG81_9FIRM</name>
<dbReference type="AlphaFoldDB" id="A0A413SG81"/>
<sequence length="147" mass="17662">MEKYSDCMLIYKISENKPYGEINKKNYDKMKKALNAAGFFLDVENGVLKLQISQYGYERKQKRNAGRKKKCALKKENGEYGLYRYSDVVYMMQTMMDKEIADRIEMPIATFYRHKQRLKESYYYRSLDLNRLKDKEYLDGVDNNFVF</sequence>
<evidence type="ECO:0000313" key="4">
    <source>
        <dbReference type="Proteomes" id="UP000479531"/>
    </source>
</evidence>
<organism evidence="2 3">
    <name type="scientific">Roseburia intestinalis</name>
    <dbReference type="NCBI Taxonomy" id="166486"/>
    <lineage>
        <taxon>Bacteria</taxon>
        <taxon>Bacillati</taxon>
        <taxon>Bacillota</taxon>
        <taxon>Clostridia</taxon>
        <taxon>Lachnospirales</taxon>
        <taxon>Lachnospiraceae</taxon>
        <taxon>Roseburia</taxon>
    </lineage>
</organism>
<dbReference type="RefSeq" id="WP_118591819.1">
    <property type="nucleotide sequence ID" value="NZ_QSFP01000013.1"/>
</dbReference>
<proteinExistence type="predicted"/>
<comment type="caution">
    <text evidence="2">The sequence shown here is derived from an EMBL/GenBank/DDBJ whole genome shotgun (WGS) entry which is preliminary data.</text>
</comment>
<evidence type="ECO:0000313" key="1">
    <source>
        <dbReference type="EMBL" id="MVQ47284.1"/>
    </source>
</evidence>
<dbReference type="EMBL" id="QSFP01000013">
    <property type="protein sequence ID" value="RHA66294.1"/>
    <property type="molecule type" value="Genomic_DNA"/>
</dbReference>
<dbReference type="EMBL" id="WGGT01000029">
    <property type="protein sequence ID" value="MVQ47284.1"/>
    <property type="molecule type" value="Genomic_DNA"/>
</dbReference>
<protein>
    <submittedName>
        <fullName evidence="2">Uncharacterized protein</fullName>
    </submittedName>
</protein>
<reference evidence="2 3" key="1">
    <citation type="submission" date="2018-08" db="EMBL/GenBank/DDBJ databases">
        <title>A genome reference for cultivated species of the human gut microbiota.</title>
        <authorList>
            <person name="Zou Y."/>
            <person name="Xue W."/>
            <person name="Luo G."/>
        </authorList>
    </citation>
    <scope>NUCLEOTIDE SEQUENCE [LARGE SCALE GENOMIC DNA]</scope>
    <source>
        <strain evidence="2 3">AM43-11</strain>
    </source>
</reference>
<dbReference type="Proteomes" id="UP000479531">
    <property type="component" value="Unassembled WGS sequence"/>
</dbReference>
<reference evidence="1 4" key="2">
    <citation type="submission" date="2019-10" db="EMBL/GenBank/DDBJ databases">
        <title>Roseburia spp. ameliorate alcoholic fatty liver via restoration of gut barrier function.</title>
        <authorList>
            <person name="Seo B."/>
            <person name="Ko G."/>
        </authorList>
    </citation>
    <scope>NUCLEOTIDE SEQUENCE [LARGE SCALE GENOMIC DNA]</scope>
    <source>
        <strain evidence="1 4">SNUG30017</strain>
    </source>
</reference>
<dbReference type="Proteomes" id="UP000284465">
    <property type="component" value="Unassembled WGS sequence"/>
</dbReference>
<gene>
    <name evidence="2" type="ORF">DW927_12215</name>
    <name evidence="1" type="ORF">GCK47_16730</name>
</gene>